<feature type="compositionally biased region" description="Basic and acidic residues" evidence="8">
    <location>
        <begin position="185"/>
        <end position="196"/>
    </location>
</feature>
<name>Q2PEF5_LEMAE</name>
<dbReference type="Pfam" id="PF00072">
    <property type="entry name" value="Response_reg"/>
    <property type="match status" value="1"/>
</dbReference>
<feature type="compositionally biased region" description="Polar residues" evidence="8">
    <location>
        <begin position="301"/>
        <end position="319"/>
    </location>
</feature>
<feature type="compositionally biased region" description="Basic and acidic residues" evidence="8">
    <location>
        <begin position="225"/>
        <end position="243"/>
    </location>
</feature>
<reference evidence="11" key="1">
    <citation type="journal article" date="2006" name="Plant Cell Physiol.">
        <title>Conserved expression profiles of circadian clock-related genes in two Lemna species showing long-day and short-day photoperiodic flowering responses.</title>
        <authorList>
            <person name="Miwa K."/>
            <person name="Serikawa M."/>
            <person name="Suzuki S."/>
            <person name="Kondo T."/>
            <person name="Oyama T."/>
        </authorList>
    </citation>
    <scope>NUCLEOTIDE SEQUENCE</scope>
    <source>
        <strain evidence="11">6746</strain>
    </source>
</reference>
<dbReference type="EMBL" id="AB243683">
    <property type="protein sequence ID" value="BAE72699.1"/>
    <property type="molecule type" value="mRNA"/>
</dbReference>
<dbReference type="PANTHER" id="PTHR43874:SF146">
    <property type="entry name" value="TWO-COMPONENT RESPONSE REGULATOR-LIKE APRR9"/>
    <property type="match status" value="1"/>
</dbReference>
<comment type="subcellular location">
    <subcellularLocation>
        <location evidence="1 7">Nucleus</location>
    </subcellularLocation>
</comment>
<evidence type="ECO:0000256" key="4">
    <source>
        <dbReference type="ARBA" id="ARBA00023108"/>
    </source>
</evidence>
<evidence type="ECO:0000256" key="1">
    <source>
        <dbReference type="ARBA" id="ARBA00004123"/>
    </source>
</evidence>
<dbReference type="Gene3D" id="3.40.50.2300">
    <property type="match status" value="1"/>
</dbReference>
<feature type="region of interest" description="Disordered" evidence="8">
    <location>
        <begin position="427"/>
        <end position="448"/>
    </location>
</feature>
<feature type="domain" description="Response regulatory" evidence="9">
    <location>
        <begin position="32"/>
        <end position="150"/>
    </location>
</feature>
<accession>Q2PEF5</accession>
<feature type="region of interest" description="Disordered" evidence="8">
    <location>
        <begin position="290"/>
        <end position="389"/>
    </location>
</feature>
<evidence type="ECO:0000256" key="2">
    <source>
        <dbReference type="ARBA" id="ARBA00010330"/>
    </source>
</evidence>
<dbReference type="SMART" id="SM00448">
    <property type="entry name" value="REC"/>
    <property type="match status" value="1"/>
</dbReference>
<dbReference type="GO" id="GO:0009736">
    <property type="term" value="P:cytokinin-activated signaling pathway"/>
    <property type="evidence" value="ECO:0007669"/>
    <property type="project" value="InterPro"/>
</dbReference>
<keyword evidence="5 7" id="KW-0539">Nucleus</keyword>
<comment type="similarity">
    <text evidence="2">Belongs to the ARR-like family.</text>
</comment>
<evidence type="ECO:0000259" key="10">
    <source>
        <dbReference type="PROSITE" id="PS51017"/>
    </source>
</evidence>
<dbReference type="InterPro" id="IPR010402">
    <property type="entry name" value="CCT_domain"/>
</dbReference>
<feature type="compositionally biased region" description="Basic and acidic residues" evidence="8">
    <location>
        <begin position="369"/>
        <end position="382"/>
    </location>
</feature>
<feature type="compositionally biased region" description="Polar residues" evidence="8">
    <location>
        <begin position="330"/>
        <end position="364"/>
    </location>
</feature>
<keyword evidence="4" id="KW-0090">Biological rhythms</keyword>
<dbReference type="PROSITE" id="PS50110">
    <property type="entry name" value="RESPONSE_REGULATORY"/>
    <property type="match status" value="1"/>
</dbReference>
<gene>
    <name evidence="11" type="primary">LpPRRH95</name>
</gene>
<evidence type="ECO:0000259" key="9">
    <source>
        <dbReference type="PROSITE" id="PS50110"/>
    </source>
</evidence>
<dbReference type="InterPro" id="IPR045279">
    <property type="entry name" value="ARR-like"/>
</dbReference>
<proteinExistence type="evidence at transcript level"/>
<organism evidence="11">
    <name type="scientific">Lemna aequinoctialis</name>
    <name type="common">Lesser duckweed</name>
    <dbReference type="NCBI Taxonomy" id="89585"/>
    <lineage>
        <taxon>Eukaryota</taxon>
        <taxon>Viridiplantae</taxon>
        <taxon>Streptophyta</taxon>
        <taxon>Embryophyta</taxon>
        <taxon>Tracheophyta</taxon>
        <taxon>Spermatophyta</taxon>
        <taxon>Magnoliopsida</taxon>
        <taxon>Liliopsida</taxon>
        <taxon>Araceae</taxon>
        <taxon>Lemnoideae</taxon>
        <taxon>Lemna</taxon>
    </lineage>
</organism>
<dbReference type="SUPFAM" id="SSF52172">
    <property type="entry name" value="CheY-like"/>
    <property type="match status" value="1"/>
</dbReference>
<dbReference type="Pfam" id="PF06203">
    <property type="entry name" value="CCT"/>
    <property type="match status" value="1"/>
</dbReference>
<dbReference type="GO" id="GO:0000160">
    <property type="term" value="P:phosphorelay signal transduction system"/>
    <property type="evidence" value="ECO:0007669"/>
    <property type="project" value="UniProtKB-KW"/>
</dbReference>
<dbReference type="GO" id="GO:0048511">
    <property type="term" value="P:rhythmic process"/>
    <property type="evidence" value="ECO:0007669"/>
    <property type="project" value="UniProtKB-KW"/>
</dbReference>
<protein>
    <submittedName>
        <fullName evidence="11">Pseudo-response regulator 95 homologue</fullName>
    </submittedName>
</protein>
<evidence type="ECO:0000256" key="8">
    <source>
        <dbReference type="SAM" id="MobiDB-lite"/>
    </source>
</evidence>
<dbReference type="InterPro" id="IPR011006">
    <property type="entry name" value="CheY-like_superfamily"/>
</dbReference>
<comment type="caution">
    <text evidence="6">Lacks conserved residue(s) required for the propagation of feature annotation.</text>
</comment>
<dbReference type="AlphaFoldDB" id="Q2PEF5"/>
<dbReference type="GO" id="GO:0005634">
    <property type="term" value="C:nucleus"/>
    <property type="evidence" value="ECO:0007669"/>
    <property type="project" value="UniProtKB-SubCell"/>
</dbReference>
<feature type="compositionally biased region" description="Basic and acidic residues" evidence="8">
    <location>
        <begin position="291"/>
        <end position="300"/>
    </location>
</feature>
<feature type="compositionally biased region" description="Polar residues" evidence="8">
    <location>
        <begin position="197"/>
        <end position="222"/>
    </location>
</feature>
<dbReference type="InterPro" id="IPR001789">
    <property type="entry name" value="Sig_transdc_resp-reg_receiver"/>
</dbReference>
<dbReference type="PROSITE" id="PS51017">
    <property type="entry name" value="CCT"/>
    <property type="match status" value="1"/>
</dbReference>
<sequence length="448" mass="50562">MSEEKEKMEVEKKGEEARVVNWEKFLRGMRVRVLLVEADDSTRKIVAALLRKCSYKVSSASDGLEAWKTLKESPNNIDLVLTEVELPNVSGYALLSMMMEHDSCKSIPVIMMSSRDSMKMVFECMLKGAADFLVKPIRKNELRNLWQHVWRRQSANGAENTPPVENETNSEYNSASNHSSYYMDSNHKNKGSEKGNDTQSSCTRPDTDAETSSDLMSDQHGVSDQLERETLGDGDADETKTIEPTDCLDQIQPIHGFKRCRVIQAGQNLNPAVKPQLKAHQTLENFEDDAAEKREREGNKLNHSISSPFSRYSAKSTLSPLPLPTDENPDASTPNPNPASLTTVFYGQPGQQIWSTPPTQSNPETLDCPEQKTQKQIQDDHSSITSENGAPQAKIWLSVEREAALTKFRLKRKDRCFEKKVRYQSRKKLAEQRPRVKGQFVRQVNPGS</sequence>
<dbReference type="PANTHER" id="PTHR43874">
    <property type="entry name" value="TWO-COMPONENT RESPONSE REGULATOR"/>
    <property type="match status" value="1"/>
</dbReference>
<evidence type="ECO:0000313" key="11">
    <source>
        <dbReference type="EMBL" id="BAE72699.1"/>
    </source>
</evidence>
<keyword evidence="3" id="KW-0902">Two-component regulatory system</keyword>
<evidence type="ECO:0000256" key="3">
    <source>
        <dbReference type="ARBA" id="ARBA00023012"/>
    </source>
</evidence>
<evidence type="ECO:0000256" key="7">
    <source>
        <dbReference type="PROSITE-ProRule" id="PRU00357"/>
    </source>
</evidence>
<feature type="region of interest" description="Disordered" evidence="8">
    <location>
        <begin position="155"/>
        <end position="245"/>
    </location>
</feature>
<feature type="domain" description="CCT" evidence="10">
    <location>
        <begin position="401"/>
        <end position="443"/>
    </location>
</feature>
<feature type="compositionally biased region" description="Polar residues" evidence="8">
    <location>
        <begin position="166"/>
        <end position="183"/>
    </location>
</feature>
<evidence type="ECO:0000256" key="5">
    <source>
        <dbReference type="ARBA" id="ARBA00023242"/>
    </source>
</evidence>
<evidence type="ECO:0000256" key="6">
    <source>
        <dbReference type="PROSITE-ProRule" id="PRU00169"/>
    </source>
</evidence>